<evidence type="ECO:0000256" key="1">
    <source>
        <dbReference type="ARBA" id="ARBA00004613"/>
    </source>
</evidence>
<dbReference type="AlphaFoldDB" id="A0A2K5PZR6"/>
<accession>A0A2K5PZR6</accession>
<comment type="subcellular location">
    <subcellularLocation>
        <location evidence="1">Secreted</location>
    </subcellularLocation>
</comment>
<keyword evidence="5" id="KW-1185">Reference proteome</keyword>
<dbReference type="GO" id="GO:0030521">
    <property type="term" value="P:androgen receptor signaling pathway"/>
    <property type="evidence" value="ECO:0007669"/>
    <property type="project" value="TreeGrafter"/>
</dbReference>
<dbReference type="Ensembl" id="ENSCCAT00000026498.1">
    <property type="protein sequence ID" value="ENSCCAP00000009116.1"/>
    <property type="gene ID" value="ENSCCAG00000022311.1"/>
</dbReference>
<keyword evidence="3" id="KW-0732">Signal</keyword>
<dbReference type="InterPro" id="IPR035960">
    <property type="entry name" value="Secretoglobin_sf"/>
</dbReference>
<dbReference type="PROSITE" id="PS51311">
    <property type="entry name" value="SCGB"/>
    <property type="match status" value="1"/>
</dbReference>
<feature type="signal peptide" evidence="3">
    <location>
        <begin position="1"/>
        <end position="18"/>
    </location>
</feature>
<keyword evidence="2" id="KW-0964">Secreted</keyword>
<organism evidence="4 5">
    <name type="scientific">Cebus imitator</name>
    <name type="common">Panamanian white-faced capuchin</name>
    <name type="synonym">Cebus capucinus imitator</name>
    <dbReference type="NCBI Taxonomy" id="2715852"/>
    <lineage>
        <taxon>Eukaryota</taxon>
        <taxon>Metazoa</taxon>
        <taxon>Chordata</taxon>
        <taxon>Craniata</taxon>
        <taxon>Vertebrata</taxon>
        <taxon>Euteleostomi</taxon>
        <taxon>Mammalia</taxon>
        <taxon>Eutheria</taxon>
        <taxon>Euarchontoglires</taxon>
        <taxon>Primates</taxon>
        <taxon>Haplorrhini</taxon>
        <taxon>Platyrrhini</taxon>
        <taxon>Cebidae</taxon>
        <taxon>Cebinae</taxon>
        <taxon>Cebus</taxon>
    </lineage>
</organism>
<evidence type="ECO:0000313" key="5">
    <source>
        <dbReference type="Proteomes" id="UP000233040"/>
    </source>
</evidence>
<dbReference type="GO" id="GO:0005615">
    <property type="term" value="C:extracellular space"/>
    <property type="evidence" value="ECO:0007669"/>
    <property type="project" value="TreeGrafter"/>
</dbReference>
<evidence type="ECO:0008006" key="6">
    <source>
        <dbReference type="Google" id="ProtNLM"/>
    </source>
</evidence>
<sequence>MKLLMVLMLTALPLYCYAGSGCQLLEFLVDKAFDPEVSVSEFQEYLQEFIDGDNSAQAAAELKQCFLNQSNKTLHNCGVIMVISFFFLCAPNVPRGVLGTGEQAFFIHW</sequence>
<feature type="chain" id="PRO_5014444724" description="Secretoglobin family 2A member 2" evidence="3">
    <location>
        <begin position="19"/>
        <end position="109"/>
    </location>
</feature>
<dbReference type="Proteomes" id="UP000233040">
    <property type="component" value="Unassembled WGS sequence"/>
</dbReference>
<dbReference type="STRING" id="9516.ENSCCAP00000009116"/>
<dbReference type="PANTHER" id="PTHR14037">
    <property type="entry name" value="MAMMAGLOBIN-RELATED"/>
    <property type="match status" value="1"/>
</dbReference>
<dbReference type="PANTHER" id="PTHR14037:SF4">
    <property type="entry name" value="MAMMAGLOBIN-B"/>
    <property type="match status" value="1"/>
</dbReference>
<evidence type="ECO:0000256" key="3">
    <source>
        <dbReference type="SAM" id="SignalP"/>
    </source>
</evidence>
<proteinExistence type="predicted"/>
<protein>
    <recommendedName>
        <fullName evidence="6">Secretoglobin family 2A member 2</fullName>
    </recommendedName>
</protein>
<name>A0A2K5PZR6_CEBIM</name>
<evidence type="ECO:0000313" key="4">
    <source>
        <dbReference type="Ensembl" id="ENSCCAP00000009116.1"/>
    </source>
</evidence>
<evidence type="ECO:0000256" key="2">
    <source>
        <dbReference type="ARBA" id="ARBA00022525"/>
    </source>
</evidence>
<dbReference type="Pfam" id="PF01099">
    <property type="entry name" value="Uteroglobin"/>
    <property type="match status" value="1"/>
</dbReference>
<dbReference type="PROSITE" id="PS51257">
    <property type="entry name" value="PROKAR_LIPOPROTEIN"/>
    <property type="match status" value="1"/>
</dbReference>
<dbReference type="InterPro" id="IPR016126">
    <property type="entry name" value="Secretoglobin"/>
</dbReference>
<dbReference type="GeneTree" id="ENSGT00390000013802"/>
<reference evidence="4" key="2">
    <citation type="submission" date="2025-09" db="UniProtKB">
        <authorList>
            <consortium name="Ensembl"/>
        </authorList>
    </citation>
    <scope>IDENTIFICATION</scope>
</reference>
<reference evidence="4" key="1">
    <citation type="submission" date="2025-08" db="UniProtKB">
        <authorList>
            <consortium name="Ensembl"/>
        </authorList>
    </citation>
    <scope>IDENTIFICATION</scope>
</reference>
<dbReference type="SUPFAM" id="SSF48201">
    <property type="entry name" value="Uteroglobin-like"/>
    <property type="match status" value="1"/>
</dbReference>